<dbReference type="GO" id="GO:0005737">
    <property type="term" value="C:cytoplasm"/>
    <property type="evidence" value="ECO:0007669"/>
    <property type="project" value="TreeGrafter"/>
</dbReference>
<feature type="domain" description="Phospholipase/carboxylesterase/thioesterase" evidence="2">
    <location>
        <begin position="38"/>
        <end position="234"/>
    </location>
</feature>
<name>A0A6N6VXT9_9BACT</name>
<dbReference type="GO" id="GO:0008474">
    <property type="term" value="F:palmitoyl-(protein) hydrolase activity"/>
    <property type="evidence" value="ECO:0007669"/>
    <property type="project" value="TreeGrafter"/>
</dbReference>
<protein>
    <recommendedName>
        <fullName evidence="2">Phospholipase/carboxylesterase/thioesterase domain-containing protein</fullName>
    </recommendedName>
</protein>
<gene>
    <name evidence="3" type="ORF">GCL60_05165</name>
</gene>
<dbReference type="SUPFAM" id="SSF53474">
    <property type="entry name" value="alpha/beta-Hydrolases"/>
    <property type="match status" value="1"/>
</dbReference>
<evidence type="ECO:0000256" key="1">
    <source>
        <dbReference type="ARBA" id="ARBA00006499"/>
    </source>
</evidence>
<dbReference type="Gene3D" id="3.40.50.1820">
    <property type="entry name" value="alpha/beta hydrolase"/>
    <property type="match status" value="1"/>
</dbReference>
<dbReference type="EMBL" id="WFLM01000002">
    <property type="protein sequence ID" value="KAB8039652.1"/>
    <property type="molecule type" value="Genomic_DNA"/>
</dbReference>
<keyword evidence="4" id="KW-1185">Reference proteome</keyword>
<dbReference type="PANTHER" id="PTHR10655:SF67">
    <property type="entry name" value="PHOSPHOLIPASE_CARBOXYLESTERASE SUPERFAMILY (AFU_ORTHOLOGUE AFUA_5G09340)"/>
    <property type="match status" value="1"/>
</dbReference>
<proteinExistence type="inferred from homology"/>
<comment type="similarity">
    <text evidence="1">Belongs to the AB hydrolase superfamily. AB hydrolase 2 family.</text>
</comment>
<accession>A0A6N6VXT9</accession>
<evidence type="ECO:0000259" key="2">
    <source>
        <dbReference type="Pfam" id="PF02230"/>
    </source>
</evidence>
<dbReference type="Proteomes" id="UP000437748">
    <property type="component" value="Unassembled WGS sequence"/>
</dbReference>
<dbReference type="InterPro" id="IPR029058">
    <property type="entry name" value="AB_hydrolase_fold"/>
</dbReference>
<dbReference type="AlphaFoldDB" id="A0A6N6VXT9"/>
<dbReference type="OrthoDB" id="5291016at2"/>
<dbReference type="InterPro" id="IPR050565">
    <property type="entry name" value="LYPA1-2/EST-like"/>
</dbReference>
<evidence type="ECO:0000313" key="4">
    <source>
        <dbReference type="Proteomes" id="UP000437748"/>
    </source>
</evidence>
<sequence>MSISPNGARMSSQNNVKWVGSKNNMNLNSPLKLIAQTKGNNIKNIIISLHGFGDNAANFSSLANEINIDDVLWLFPQGPKNYPMGIEGAQWFPLFSDPKEERRVSEDCILQIMYNAAEQCKLETKKIFLLGFSQGAAMAVHCGLKSKEKLAGILSLSGFMIQPHVIKSSYSGDPIDTPLFVAHGNQDQVIFPATYFDMLDSLKDMGAKKMRSKMYSMGHNISQEEIRDITKFIEEYR</sequence>
<dbReference type="Pfam" id="PF02230">
    <property type="entry name" value="Abhydrolase_2"/>
    <property type="match status" value="1"/>
</dbReference>
<evidence type="ECO:0000313" key="3">
    <source>
        <dbReference type="EMBL" id="KAB8039652.1"/>
    </source>
</evidence>
<dbReference type="InterPro" id="IPR003140">
    <property type="entry name" value="PLipase/COase/thioEstase"/>
</dbReference>
<dbReference type="PANTHER" id="PTHR10655">
    <property type="entry name" value="LYSOPHOSPHOLIPASE-RELATED"/>
    <property type="match status" value="1"/>
</dbReference>
<dbReference type="GO" id="GO:0052689">
    <property type="term" value="F:carboxylic ester hydrolase activity"/>
    <property type="evidence" value="ECO:0007669"/>
    <property type="project" value="TreeGrafter"/>
</dbReference>
<comment type="caution">
    <text evidence="3">The sequence shown here is derived from an EMBL/GenBank/DDBJ whole genome shotgun (WGS) entry which is preliminary data.</text>
</comment>
<reference evidence="3 4" key="1">
    <citation type="submission" date="2019-10" db="EMBL/GenBank/DDBJ databases">
        <title>New species of Slilvanegrellaceae.</title>
        <authorList>
            <person name="Pitt A."/>
            <person name="Hahn M.W."/>
        </authorList>
    </citation>
    <scope>NUCLEOTIDE SEQUENCE [LARGE SCALE GENOMIC DNA]</scope>
    <source>
        <strain evidence="3 4">SP-Ram-0.45-NSY-1</strain>
    </source>
</reference>
<organism evidence="3 4">
    <name type="scientific">Silvanigrella paludirubra</name>
    <dbReference type="NCBI Taxonomy" id="2499159"/>
    <lineage>
        <taxon>Bacteria</taxon>
        <taxon>Pseudomonadati</taxon>
        <taxon>Bdellovibrionota</taxon>
        <taxon>Oligoflexia</taxon>
        <taxon>Silvanigrellales</taxon>
        <taxon>Silvanigrellaceae</taxon>
        <taxon>Silvanigrella</taxon>
    </lineage>
</organism>
<dbReference type="RefSeq" id="WP_153419001.1">
    <property type="nucleotide sequence ID" value="NZ_WFLM01000002.1"/>
</dbReference>